<comment type="caution">
    <text evidence="2">The sequence shown here is derived from an EMBL/GenBank/DDBJ whole genome shotgun (WGS) entry which is preliminary data.</text>
</comment>
<dbReference type="AlphaFoldDB" id="A0A401TB10"/>
<protein>
    <submittedName>
        <fullName evidence="2">Uncharacterized protein</fullName>
    </submittedName>
</protein>
<dbReference type="Proteomes" id="UP000287033">
    <property type="component" value="Unassembled WGS sequence"/>
</dbReference>
<feature type="region of interest" description="Disordered" evidence="1">
    <location>
        <begin position="1"/>
        <end position="68"/>
    </location>
</feature>
<evidence type="ECO:0000256" key="1">
    <source>
        <dbReference type="SAM" id="MobiDB-lite"/>
    </source>
</evidence>
<feature type="compositionally biased region" description="Pro residues" evidence="1">
    <location>
        <begin position="58"/>
        <end position="68"/>
    </location>
</feature>
<sequence>MKTGWNRARPGPARPPSPRLQGHARDRHNNRSRGFTRPPARPVGPARFPARPVGPARFPGPPSGWSPG</sequence>
<evidence type="ECO:0000313" key="2">
    <source>
        <dbReference type="EMBL" id="GCC39848.1"/>
    </source>
</evidence>
<evidence type="ECO:0000313" key="3">
    <source>
        <dbReference type="Proteomes" id="UP000287033"/>
    </source>
</evidence>
<name>A0A401TB10_CHIPU</name>
<dbReference type="EMBL" id="BEZZ01029903">
    <property type="protein sequence ID" value="GCC39848.1"/>
    <property type="molecule type" value="Genomic_DNA"/>
</dbReference>
<organism evidence="2 3">
    <name type="scientific">Chiloscyllium punctatum</name>
    <name type="common">Brownbanded bambooshark</name>
    <name type="synonym">Hemiscyllium punctatum</name>
    <dbReference type="NCBI Taxonomy" id="137246"/>
    <lineage>
        <taxon>Eukaryota</taxon>
        <taxon>Metazoa</taxon>
        <taxon>Chordata</taxon>
        <taxon>Craniata</taxon>
        <taxon>Vertebrata</taxon>
        <taxon>Chondrichthyes</taxon>
        <taxon>Elasmobranchii</taxon>
        <taxon>Galeomorphii</taxon>
        <taxon>Galeoidea</taxon>
        <taxon>Orectolobiformes</taxon>
        <taxon>Hemiscylliidae</taxon>
        <taxon>Chiloscyllium</taxon>
    </lineage>
</organism>
<gene>
    <name evidence="2" type="ORF">chiPu_0023950</name>
</gene>
<keyword evidence="3" id="KW-1185">Reference proteome</keyword>
<proteinExistence type="predicted"/>
<reference evidence="2 3" key="1">
    <citation type="journal article" date="2018" name="Nat. Ecol. Evol.">
        <title>Shark genomes provide insights into elasmobranch evolution and the origin of vertebrates.</title>
        <authorList>
            <person name="Hara Y"/>
            <person name="Yamaguchi K"/>
            <person name="Onimaru K"/>
            <person name="Kadota M"/>
            <person name="Koyanagi M"/>
            <person name="Keeley SD"/>
            <person name="Tatsumi K"/>
            <person name="Tanaka K"/>
            <person name="Motone F"/>
            <person name="Kageyama Y"/>
            <person name="Nozu R"/>
            <person name="Adachi N"/>
            <person name="Nishimura O"/>
            <person name="Nakagawa R"/>
            <person name="Tanegashima C"/>
            <person name="Kiyatake I"/>
            <person name="Matsumoto R"/>
            <person name="Murakumo K"/>
            <person name="Nishida K"/>
            <person name="Terakita A"/>
            <person name="Kuratani S"/>
            <person name="Sato K"/>
            <person name="Hyodo S Kuraku.S."/>
        </authorList>
    </citation>
    <scope>NUCLEOTIDE SEQUENCE [LARGE SCALE GENOMIC DNA]</scope>
</reference>
<accession>A0A401TB10</accession>